<organism evidence="2">
    <name type="scientific">Timema cristinae</name>
    <name type="common">Walking stick</name>
    <dbReference type="NCBI Taxonomy" id="61476"/>
    <lineage>
        <taxon>Eukaryota</taxon>
        <taxon>Metazoa</taxon>
        <taxon>Ecdysozoa</taxon>
        <taxon>Arthropoda</taxon>
        <taxon>Hexapoda</taxon>
        <taxon>Insecta</taxon>
        <taxon>Pterygota</taxon>
        <taxon>Neoptera</taxon>
        <taxon>Polyneoptera</taxon>
        <taxon>Phasmatodea</taxon>
        <taxon>Timematodea</taxon>
        <taxon>Timematoidea</taxon>
        <taxon>Timematidae</taxon>
        <taxon>Timema</taxon>
    </lineage>
</organism>
<name>A0A7R9GW73_TIMCR</name>
<evidence type="ECO:0000313" key="2">
    <source>
        <dbReference type="EMBL" id="CAD7398481.1"/>
    </source>
</evidence>
<proteinExistence type="predicted"/>
<reference evidence="2" key="1">
    <citation type="submission" date="2020-11" db="EMBL/GenBank/DDBJ databases">
        <authorList>
            <person name="Tran Van P."/>
        </authorList>
    </citation>
    <scope>NUCLEOTIDE SEQUENCE</scope>
</reference>
<feature type="region of interest" description="Disordered" evidence="1">
    <location>
        <begin position="77"/>
        <end position="99"/>
    </location>
</feature>
<protein>
    <submittedName>
        <fullName evidence="2">Uncharacterized protein</fullName>
    </submittedName>
</protein>
<gene>
    <name evidence="2" type="ORF">TCEB3V08_LOCUS4519</name>
</gene>
<dbReference type="AlphaFoldDB" id="A0A7R9GW73"/>
<sequence length="198" mass="21898">MGRQIKALFTWGDKSRTCSHGETNQGPVHMGRQIKALFTWGDKSRPCSHGETNQGPVHMGRQIKALFTWGDKSRTCSPVHNVQQRDAEPGRGYGDSGGSSRIVVHNKELRALRVGGLAQFQEGPLTQLWESEGRRRELLVSSRQGPASPSASFRQPRGEVQQHHLVMVLRVLGGQKTVPLPPPPKWQEGSALLPCSRL</sequence>
<accession>A0A7R9GW73</accession>
<dbReference type="EMBL" id="OC317694">
    <property type="protein sequence ID" value="CAD7398481.1"/>
    <property type="molecule type" value="Genomic_DNA"/>
</dbReference>
<evidence type="ECO:0000256" key="1">
    <source>
        <dbReference type="SAM" id="MobiDB-lite"/>
    </source>
</evidence>